<dbReference type="Gene3D" id="3.30.565.10">
    <property type="entry name" value="Histidine kinase-like ATPase, C-terminal domain"/>
    <property type="match status" value="1"/>
</dbReference>
<comment type="subcellular location">
    <subcellularLocation>
        <location evidence="3">Cell membrane</location>
        <topology evidence="3">Single-pass type II membrane protein</topology>
    </subcellularLocation>
</comment>
<dbReference type="EC" id="3.2.1.21" evidence="7"/>
<feature type="region of interest" description="Disordered" evidence="32">
    <location>
        <begin position="797"/>
        <end position="820"/>
    </location>
</feature>
<dbReference type="SUPFAM" id="SSF47384">
    <property type="entry name" value="Homodimeric domain of signal transducing histidine kinase"/>
    <property type="match status" value="1"/>
</dbReference>
<gene>
    <name evidence="36" type="ORF">TCE0_034r11869</name>
</gene>
<evidence type="ECO:0000256" key="29">
    <source>
        <dbReference type="ARBA" id="ARBA00041811"/>
    </source>
</evidence>
<evidence type="ECO:0000256" key="19">
    <source>
        <dbReference type="ARBA" id="ARBA00023012"/>
    </source>
</evidence>
<evidence type="ECO:0000256" key="6">
    <source>
        <dbReference type="ARBA" id="ARBA00012438"/>
    </source>
</evidence>
<keyword evidence="37" id="KW-1185">Reference proteome</keyword>
<evidence type="ECO:0000256" key="18">
    <source>
        <dbReference type="ARBA" id="ARBA00023001"/>
    </source>
</evidence>
<feature type="domain" description="Response regulatory" evidence="35">
    <location>
        <begin position="1965"/>
        <end position="2085"/>
    </location>
</feature>
<keyword evidence="31" id="KW-0175">Coiled coil</keyword>
<dbReference type="InterPro" id="IPR017853">
    <property type="entry name" value="GH"/>
</dbReference>
<keyword evidence="20 33" id="KW-0472">Membrane</keyword>
<dbReference type="Pfam" id="PF00072">
    <property type="entry name" value="Response_reg"/>
    <property type="match status" value="1"/>
</dbReference>
<dbReference type="CDD" id="cd00082">
    <property type="entry name" value="HisKA"/>
    <property type="match status" value="1"/>
</dbReference>
<dbReference type="Gene3D" id="3.40.50.2300">
    <property type="match status" value="1"/>
</dbReference>
<evidence type="ECO:0000256" key="33">
    <source>
        <dbReference type="SAM" id="Phobius"/>
    </source>
</evidence>
<evidence type="ECO:0000256" key="11">
    <source>
        <dbReference type="ARBA" id="ARBA00022692"/>
    </source>
</evidence>
<feature type="compositionally biased region" description="Low complexity" evidence="32">
    <location>
        <begin position="1863"/>
        <end position="1876"/>
    </location>
</feature>
<dbReference type="Gene3D" id="3.40.50.1700">
    <property type="entry name" value="Glycoside hydrolase family 3 C-terminal domain"/>
    <property type="match status" value="1"/>
</dbReference>
<feature type="compositionally biased region" description="Pro residues" evidence="32">
    <location>
        <begin position="801"/>
        <end position="812"/>
    </location>
</feature>
<evidence type="ECO:0000256" key="20">
    <source>
        <dbReference type="ARBA" id="ARBA00023136"/>
    </source>
</evidence>
<dbReference type="InterPro" id="IPR036097">
    <property type="entry name" value="HisK_dim/P_sf"/>
</dbReference>
<comment type="caution">
    <text evidence="36">The sequence shown here is derived from an EMBL/GenBank/DDBJ whole genome shotgun (WGS) entry which is preliminary data.</text>
</comment>
<comment type="pathway">
    <text evidence="4">Glycan metabolism; cellulose degradation.</text>
</comment>
<keyword evidence="9 30" id="KW-0597">Phosphoprotein</keyword>
<dbReference type="EC" id="2.7.13.3" evidence="6"/>
<evidence type="ECO:0000256" key="8">
    <source>
        <dbReference type="ARBA" id="ARBA00022475"/>
    </source>
</evidence>
<dbReference type="SMART" id="SM01217">
    <property type="entry name" value="Fn3_like"/>
    <property type="match status" value="1"/>
</dbReference>
<dbReference type="InterPro" id="IPR036881">
    <property type="entry name" value="Glyco_hydro_3_C_sf"/>
</dbReference>
<dbReference type="PANTHER" id="PTHR42715:SF20">
    <property type="entry name" value="BETA-GLUCOSIDASE E-RELATED"/>
    <property type="match status" value="1"/>
</dbReference>
<evidence type="ECO:0000259" key="34">
    <source>
        <dbReference type="PROSITE" id="PS50109"/>
    </source>
</evidence>
<keyword evidence="19" id="KW-0902">Two-component regulatory system</keyword>
<comment type="function">
    <text evidence="25">Beta-glucosidases are one of a number of cellulolytic enzymes involved in the degradation of cellulosic biomass. Catalyzes the last step releasing glucose from the inhibitory cellobiose.</text>
</comment>
<dbReference type="InterPro" id="IPR005467">
    <property type="entry name" value="His_kinase_dom"/>
</dbReference>
<dbReference type="GO" id="GO:0000155">
    <property type="term" value="F:phosphorelay sensor kinase activity"/>
    <property type="evidence" value="ECO:0007669"/>
    <property type="project" value="InterPro"/>
</dbReference>
<keyword evidence="11 33" id="KW-0812">Transmembrane</keyword>
<dbReference type="InterPro" id="IPR001764">
    <property type="entry name" value="Glyco_hydro_3_N"/>
</dbReference>
<dbReference type="Gene3D" id="1.10.287.130">
    <property type="match status" value="1"/>
</dbReference>
<evidence type="ECO:0000256" key="4">
    <source>
        <dbReference type="ARBA" id="ARBA00004987"/>
    </source>
</evidence>
<dbReference type="GO" id="GO:0005524">
    <property type="term" value="F:ATP binding"/>
    <property type="evidence" value="ECO:0007669"/>
    <property type="project" value="UniProtKB-KW"/>
</dbReference>
<feature type="modified residue" description="4-aspartylphosphate" evidence="30">
    <location>
        <position position="2020"/>
    </location>
</feature>
<dbReference type="SUPFAM" id="SSF52279">
    <property type="entry name" value="Beta-D-glucan exohydrolase, C-terminal domain"/>
    <property type="match status" value="1"/>
</dbReference>
<dbReference type="FunFam" id="3.40.50.2300:FF:000289">
    <property type="entry name" value="Osmosensing histidine protein kinase SLN1"/>
    <property type="match status" value="1"/>
</dbReference>
<comment type="catalytic activity">
    <reaction evidence="2">
        <text>Hydrolysis of terminal, non-reducing beta-D-glucosyl residues with release of beta-D-glucose.</text>
        <dbReference type="EC" id="3.2.1.21"/>
    </reaction>
</comment>
<evidence type="ECO:0000256" key="27">
    <source>
        <dbReference type="ARBA" id="ARBA00041269"/>
    </source>
</evidence>
<keyword evidence="13" id="KW-0418">Kinase</keyword>
<keyword evidence="22" id="KW-0119">Carbohydrate metabolism</keyword>
<evidence type="ECO:0000256" key="16">
    <source>
        <dbReference type="ARBA" id="ARBA00022968"/>
    </source>
</evidence>
<evidence type="ECO:0000313" key="37">
    <source>
        <dbReference type="Proteomes" id="UP000053095"/>
    </source>
</evidence>
<feature type="compositionally biased region" description="Low complexity" evidence="32">
    <location>
        <begin position="1928"/>
        <end position="1942"/>
    </location>
</feature>
<keyword evidence="17 33" id="KW-1133">Transmembrane helix</keyword>
<evidence type="ECO:0000256" key="14">
    <source>
        <dbReference type="ARBA" id="ARBA00022801"/>
    </source>
</evidence>
<feature type="compositionally biased region" description="Polar residues" evidence="32">
    <location>
        <begin position="1728"/>
        <end position="1752"/>
    </location>
</feature>
<evidence type="ECO:0000256" key="23">
    <source>
        <dbReference type="ARBA" id="ARBA00023295"/>
    </source>
</evidence>
<feature type="region of interest" description="Disordered" evidence="32">
    <location>
        <begin position="1724"/>
        <end position="1753"/>
    </location>
</feature>
<evidence type="ECO:0000256" key="17">
    <source>
        <dbReference type="ARBA" id="ARBA00022989"/>
    </source>
</evidence>
<dbReference type="InterPro" id="IPR013783">
    <property type="entry name" value="Ig-like_fold"/>
</dbReference>
<evidence type="ECO:0000256" key="21">
    <source>
        <dbReference type="ARBA" id="ARBA00023180"/>
    </source>
</evidence>
<dbReference type="GO" id="GO:0005886">
    <property type="term" value="C:plasma membrane"/>
    <property type="evidence" value="ECO:0007669"/>
    <property type="project" value="UniProtKB-SubCell"/>
</dbReference>
<dbReference type="InterPro" id="IPR050288">
    <property type="entry name" value="Cellulose_deg_GH3"/>
</dbReference>
<evidence type="ECO:0000256" key="26">
    <source>
        <dbReference type="ARBA" id="ARBA00039576"/>
    </source>
</evidence>
<evidence type="ECO:0000256" key="7">
    <source>
        <dbReference type="ARBA" id="ARBA00012744"/>
    </source>
</evidence>
<comment type="similarity">
    <text evidence="5">Belongs to the glycosyl hydrolase 3 family.</text>
</comment>
<keyword evidence="23" id="KW-0326">Glycosidase</keyword>
<keyword evidence="8" id="KW-1003">Cell membrane</keyword>
<dbReference type="SMART" id="SM00448">
    <property type="entry name" value="REC"/>
    <property type="match status" value="1"/>
</dbReference>
<keyword evidence="14" id="KW-0378">Hydrolase</keyword>
<evidence type="ECO:0000256" key="10">
    <source>
        <dbReference type="ARBA" id="ARBA00022679"/>
    </source>
</evidence>
<feature type="compositionally biased region" description="Polar residues" evidence="32">
    <location>
        <begin position="19"/>
        <end position="28"/>
    </location>
</feature>
<evidence type="ECO:0000256" key="9">
    <source>
        <dbReference type="ARBA" id="ARBA00022553"/>
    </source>
</evidence>
<accession>A0A6V8HEL9</accession>
<dbReference type="CDD" id="cd16922">
    <property type="entry name" value="HATPase_EvgS-ArcB-TorS-like"/>
    <property type="match status" value="1"/>
</dbReference>
<name>A0A6V8HEL9_TALPI</name>
<dbReference type="GO" id="GO:0007234">
    <property type="term" value="P:osmosensory signaling via phosphorelay pathway"/>
    <property type="evidence" value="ECO:0007669"/>
    <property type="project" value="UniProtKB-ARBA"/>
</dbReference>
<dbReference type="PROSITE" id="PS50110">
    <property type="entry name" value="RESPONSE_REGULATORY"/>
    <property type="match status" value="1"/>
</dbReference>
<feature type="coiled-coil region" evidence="31">
    <location>
        <begin position="1503"/>
        <end position="1530"/>
    </location>
</feature>
<keyword evidence="15" id="KW-0067">ATP-binding</keyword>
<evidence type="ECO:0000256" key="5">
    <source>
        <dbReference type="ARBA" id="ARBA00005336"/>
    </source>
</evidence>
<dbReference type="SMART" id="SM00388">
    <property type="entry name" value="HisKA"/>
    <property type="match status" value="1"/>
</dbReference>
<dbReference type="FunFam" id="3.20.20.300:FF:000002">
    <property type="entry name" value="Probable beta-glucosidase"/>
    <property type="match status" value="1"/>
</dbReference>
<dbReference type="InterPro" id="IPR001789">
    <property type="entry name" value="Sig_transdc_resp-reg_receiver"/>
</dbReference>
<evidence type="ECO:0000256" key="31">
    <source>
        <dbReference type="SAM" id="Coils"/>
    </source>
</evidence>
<dbReference type="CDD" id="cd17546">
    <property type="entry name" value="REC_hyHK_CKI1_RcsC-like"/>
    <property type="match status" value="1"/>
</dbReference>
<evidence type="ECO:0000256" key="12">
    <source>
        <dbReference type="ARBA" id="ARBA00022741"/>
    </source>
</evidence>
<dbReference type="Pfam" id="PF02518">
    <property type="entry name" value="HATPase_c"/>
    <property type="match status" value="1"/>
</dbReference>
<feature type="compositionally biased region" description="Basic residues" evidence="32">
    <location>
        <begin position="78"/>
        <end position="88"/>
    </location>
</feature>
<feature type="compositionally biased region" description="Acidic residues" evidence="32">
    <location>
        <begin position="47"/>
        <end position="62"/>
    </location>
</feature>
<feature type="transmembrane region" description="Helical" evidence="33">
    <location>
        <begin position="986"/>
        <end position="1011"/>
    </location>
</feature>
<evidence type="ECO:0000256" key="13">
    <source>
        <dbReference type="ARBA" id="ARBA00022777"/>
    </source>
</evidence>
<dbReference type="Pfam" id="PF00512">
    <property type="entry name" value="HisKA"/>
    <property type="match status" value="1"/>
</dbReference>
<dbReference type="GO" id="GO:0008422">
    <property type="term" value="F:beta-glucosidase activity"/>
    <property type="evidence" value="ECO:0007669"/>
    <property type="project" value="UniProtKB-EC"/>
</dbReference>
<evidence type="ECO:0000256" key="32">
    <source>
        <dbReference type="SAM" id="MobiDB-lite"/>
    </source>
</evidence>
<evidence type="ECO:0000256" key="15">
    <source>
        <dbReference type="ARBA" id="ARBA00022840"/>
    </source>
</evidence>
<dbReference type="EMBL" id="DF933830">
    <property type="protein sequence ID" value="GAM39927.1"/>
    <property type="molecule type" value="Genomic_DNA"/>
</dbReference>
<dbReference type="PRINTS" id="PR00133">
    <property type="entry name" value="GLHYDRLASE3"/>
</dbReference>
<organism evidence="36 37">
    <name type="scientific">Talaromyces pinophilus</name>
    <name type="common">Penicillium pinophilum</name>
    <dbReference type="NCBI Taxonomy" id="128442"/>
    <lineage>
        <taxon>Eukaryota</taxon>
        <taxon>Fungi</taxon>
        <taxon>Dikarya</taxon>
        <taxon>Ascomycota</taxon>
        <taxon>Pezizomycotina</taxon>
        <taxon>Eurotiomycetes</taxon>
        <taxon>Eurotiomycetidae</taxon>
        <taxon>Eurotiales</taxon>
        <taxon>Trichocomaceae</taxon>
        <taxon>Talaromyces</taxon>
        <taxon>Talaromyces sect. Talaromyces</taxon>
    </lineage>
</organism>
<dbReference type="Pfam" id="PF14310">
    <property type="entry name" value="Fn3-like"/>
    <property type="match status" value="1"/>
</dbReference>
<dbReference type="InterPro" id="IPR002772">
    <property type="entry name" value="Glyco_hydro_3_C"/>
</dbReference>
<proteinExistence type="inferred from homology"/>
<dbReference type="SUPFAM" id="SSF55874">
    <property type="entry name" value="ATPase domain of HSP90 chaperone/DNA topoisomerase II/histidine kinase"/>
    <property type="match status" value="1"/>
</dbReference>
<evidence type="ECO:0000256" key="30">
    <source>
        <dbReference type="PROSITE-ProRule" id="PRU00169"/>
    </source>
</evidence>
<dbReference type="GO" id="GO:0030245">
    <property type="term" value="P:cellulose catabolic process"/>
    <property type="evidence" value="ECO:0007669"/>
    <property type="project" value="UniProtKB-KW"/>
</dbReference>
<evidence type="ECO:0000259" key="35">
    <source>
        <dbReference type="PROSITE" id="PS50110"/>
    </source>
</evidence>
<dbReference type="InterPro" id="IPR003661">
    <property type="entry name" value="HisK_dim/P_dom"/>
</dbReference>
<comment type="catalytic activity">
    <reaction evidence="1">
        <text>ATP + protein L-histidine = ADP + protein N-phospho-L-histidine.</text>
        <dbReference type="EC" id="2.7.13.3"/>
    </reaction>
</comment>
<evidence type="ECO:0000256" key="22">
    <source>
        <dbReference type="ARBA" id="ARBA00023277"/>
    </source>
</evidence>
<dbReference type="SUPFAM" id="SSF51445">
    <property type="entry name" value="(Trans)glycosidases"/>
    <property type="match status" value="1"/>
</dbReference>
<dbReference type="Pfam" id="PF00933">
    <property type="entry name" value="Glyco_hydro_3"/>
    <property type="match status" value="1"/>
</dbReference>
<sequence>MADSKYQPVPHHDTLDSPAISTEQSSLTPHHPLNPINASDLSSKEDSDTENDMMDLDEEGADETIMAPLNRRATSRSSKTKRQLSRRRSPTDSKFRWWLSLLKKSIVRHRLALVAVAGLIFIFLPLIAYQRSIRSFFWGDQESPPWYPSPRGGTSETWAHSYRKAKTMVQNMTLLEKVNITTGVGWSMGLCVGNTGPAIDSGFPSLCLQDGPLGIRFADHITAFPAGLTTAATWNRSLIEERGYLLGTEARGKGVNVLLGPSMGPLGVAPAGGRNWEGFSPDPVLSAIAAADTIRGIQRTGVMATAKHFVMNEQEHFRQGREWIIPDAISSNIDDRALHEVFIWPFAESIRANVASVMCSYQMVNNSYACGNSKLLNGILKDELGFQGFVQSDWLAQRSGVISALAGLDMSMPGDGATWADGKSFWGKQLTIAVLNGTMPMERLNDMVTRIVAAWYQLGQNEPGDNPTSPNFSSWTNEEYGHLFEGSGDPATGRVNQFIDVQGSGENAHSITARRVAAEGTVVVKNEDGILPLSPQGPNSHIKKYRVGVFGEDAGPGKGPNFCVDRSCNQGTLASGWGSGAVEFPYLVTPIGALKQSFDETEVEFHGYPTDKYEDKDLDNHDLCIVFANSDSGEGYLKWDDVNADRNNLFLQKQGDGYIQRVANNCGGDDGVTIVVIHAVGPVVVEAWIEHPRIKAVVLAHLPGEESGNALADVLFGRVDGGRLPYTIGKNLEDYGPSAQILYFPNALVPQVNYTDGLFIDYRYFDKHNITPRFEFGYGLSYTTFEYSELVISPVREKSPLPSPRPKAPVSPPEYSGQTPDARSALFPTGFRALNKYIYPYLSDLSEIKQRHFDFPKGYKAKYTPSPAGGGEGGNPSLYETFVVVTANVSNTGTRTGQEVVQLYVSFPSEVKDEDVTFSDYIEFPVRVLRGFDKVELAPGDTTKVELALTRKDLSYWSTRRQNWVMPVNGQFTIALGNIERMRIPIALQLGLLVLVTSLVGLTVVSIATWMNNYKFVTGVKSQGLVLAASLKAGQVASNIALIEANCQTVTTRILIQSALRRFYQGNQTDANWVTAISDVQTALGSSGYVSLYQAKIYSRNEGGNQEGLLNVTTNSLTENIVLPYSYDNGTSVVLGDPGLGYPPSLYPNITYIIDDGVDPTNATSEHAKAYAFPDFPINITSALLLGPLYVNSSFSMISITMPIINNTSNTDILGYMTVIASAQSIQSTLVDNNGLDTSASVLLIGPSTADNMFAGDARAATRTSPQTNKTALQEAQARYVFTPSLVPGFEDRHSEYRATQTTFPLAKYPTVLDALQTPRSTYDNSSSDLDTTNEQGYRVAVGVARPQSTLVDWVLVIEETHTQAFAPVWQLRKIIIACVFGTAGFIAVAVIPLAHYSVTPIRKLKSATEKSIHPSPYHHQYGDHPETNGGAVLETLNAQNEKQGGIFGAFSSIVHGRWGRSQGTASEDGRSKTFKVPGKVKESKHVVTDELTELTSTFNEMADELMIQYTRLEERVAERTRELEISKKAAETANESKTLFIANISHELKTPLNGILGMCAVCMGEDDLPRIKKSLKVVYKSGDLLLHLLNDLLTFSKNEIDSAIRLDEKEFNLADIKSQILTIFEKQVIEKHVHFTVKFIGAPTATETIIINDEKHALTMASPSTSHAHGPPGTGRMKDMILWGDQHRILQVLINLVSNSLKFTPEDGRVEVRIKCLGDYEKPEGSTKVSFDSRSNSQMRSRTPSFQSRDTQIGGGVVGSTFDHHFREREAPVNYRTLAFSFEVEDTGPGIPAHLQQRVFEPFMQGDLGLNRKYGGTGLGLSICSQLSRLMGGTIHLDSTVGKGSTFRVDIPLKFLKEIASSTRSSSTAGSRPPSEIISLDDAANTRTSGANSPVVKPVETQDSQPRLVGLSQPFFAAAPLSPPPINNNTTSSNTTVNPSSEAKRKAFKSALSVTDSNTSAKIRVLVAEDNAVNQEVVLRMLKLEDIYDVTVAKDGQEAYDTVKAAMSEGNNFDLIFMDIQMPNLDGLESTRLIRQMGYSAPIVALSAFAEESNIKDCMESGMDMFLSKPIRRPALKQVLKKFATIVEEEDGEAS</sequence>
<keyword evidence="16" id="KW-0735">Signal-anchor</keyword>
<dbReference type="PROSITE" id="PS50109">
    <property type="entry name" value="HIS_KIN"/>
    <property type="match status" value="1"/>
</dbReference>
<dbReference type="SUPFAM" id="SSF52172">
    <property type="entry name" value="CheY-like"/>
    <property type="match status" value="1"/>
</dbReference>
<keyword evidence="21" id="KW-0325">Glycoprotein</keyword>
<keyword evidence="12" id="KW-0547">Nucleotide-binding</keyword>
<evidence type="ECO:0000256" key="1">
    <source>
        <dbReference type="ARBA" id="ARBA00000085"/>
    </source>
</evidence>
<feature type="region of interest" description="Disordered" evidence="32">
    <location>
        <begin position="1"/>
        <end position="88"/>
    </location>
</feature>
<protein>
    <recommendedName>
        <fullName evidence="26">Probable beta-glucosidase E</fullName>
        <ecNumber evidence="6">2.7.13.3</ecNumber>
        <ecNumber evidence="7">3.2.1.21</ecNumber>
    </recommendedName>
    <alternativeName>
        <fullName evidence="27">Beta-D-glucoside glucohydrolase E</fullName>
    </alternativeName>
    <alternativeName>
        <fullName evidence="28">Cellobiase E</fullName>
    </alternativeName>
    <alternativeName>
        <fullName evidence="29">Gentiobiase E</fullName>
    </alternativeName>
</protein>
<feature type="transmembrane region" description="Helical" evidence="33">
    <location>
        <begin position="1375"/>
        <end position="1397"/>
    </location>
</feature>
<evidence type="ECO:0000256" key="2">
    <source>
        <dbReference type="ARBA" id="ARBA00000448"/>
    </source>
</evidence>
<dbReference type="InterPro" id="IPR011006">
    <property type="entry name" value="CheY-like_superfamily"/>
</dbReference>
<evidence type="ECO:0000256" key="25">
    <source>
        <dbReference type="ARBA" id="ARBA00024983"/>
    </source>
</evidence>
<feature type="transmembrane region" description="Helical" evidence="33">
    <location>
        <begin position="111"/>
        <end position="129"/>
    </location>
</feature>
<dbReference type="SMART" id="SM00387">
    <property type="entry name" value="HATPase_c"/>
    <property type="match status" value="1"/>
</dbReference>
<evidence type="ECO:0000256" key="3">
    <source>
        <dbReference type="ARBA" id="ARBA00004401"/>
    </source>
</evidence>
<dbReference type="InterPro" id="IPR036890">
    <property type="entry name" value="HATPase_C_sf"/>
</dbReference>
<feature type="domain" description="Histidine kinase" evidence="34">
    <location>
        <begin position="1544"/>
        <end position="1856"/>
    </location>
</feature>
<keyword evidence="10" id="KW-0808">Transferase</keyword>
<dbReference type="Proteomes" id="UP000053095">
    <property type="component" value="Unassembled WGS sequence"/>
</dbReference>
<evidence type="ECO:0000313" key="36">
    <source>
        <dbReference type="EMBL" id="GAM39927.1"/>
    </source>
</evidence>
<keyword evidence="24" id="KW-0624">Polysaccharide degradation</keyword>
<evidence type="ECO:0000256" key="28">
    <source>
        <dbReference type="ARBA" id="ARBA00041599"/>
    </source>
</evidence>
<dbReference type="FunFam" id="1.10.287.130:FF:000004">
    <property type="entry name" value="Ethylene receptor 1"/>
    <property type="match status" value="1"/>
</dbReference>
<dbReference type="PANTHER" id="PTHR42715">
    <property type="entry name" value="BETA-GLUCOSIDASE"/>
    <property type="match status" value="1"/>
</dbReference>
<dbReference type="FunFam" id="3.40.50.1700:FF:000003">
    <property type="entry name" value="Probable beta-glucosidase"/>
    <property type="match status" value="1"/>
</dbReference>
<feature type="region of interest" description="Disordered" evidence="32">
    <location>
        <begin position="1921"/>
        <end position="1943"/>
    </location>
</feature>
<dbReference type="Gene3D" id="2.60.40.10">
    <property type="entry name" value="Immunoglobulins"/>
    <property type="match status" value="1"/>
</dbReference>
<reference evidence="37" key="1">
    <citation type="journal article" date="2015" name="Genome Announc.">
        <title>Draft genome sequence of Talaromyces cellulolyticus strain Y-94, a source of lignocellulosic biomass-degrading enzymes.</title>
        <authorList>
            <person name="Fujii T."/>
            <person name="Koike H."/>
            <person name="Sawayama S."/>
            <person name="Yano S."/>
            <person name="Inoue H."/>
        </authorList>
    </citation>
    <scope>NUCLEOTIDE SEQUENCE [LARGE SCALE GENOMIC DNA]</scope>
    <source>
        <strain evidence="37">Y-94</strain>
    </source>
</reference>
<dbReference type="InterPro" id="IPR026891">
    <property type="entry name" value="Fn3-like"/>
</dbReference>
<dbReference type="InterPro" id="IPR003594">
    <property type="entry name" value="HATPase_dom"/>
</dbReference>
<feature type="region of interest" description="Disordered" evidence="32">
    <location>
        <begin position="1863"/>
        <end position="1904"/>
    </location>
</feature>
<evidence type="ECO:0000256" key="24">
    <source>
        <dbReference type="ARBA" id="ARBA00023326"/>
    </source>
</evidence>
<keyword evidence="18" id="KW-0136">Cellulose degradation</keyword>
<dbReference type="Pfam" id="PF01915">
    <property type="entry name" value="Glyco_hydro_3_C"/>
    <property type="match status" value="1"/>
</dbReference>
<dbReference type="InterPro" id="IPR036962">
    <property type="entry name" value="Glyco_hydro_3_N_sf"/>
</dbReference>
<dbReference type="Gene3D" id="3.20.20.300">
    <property type="entry name" value="Glycoside hydrolase, family 3, N-terminal domain"/>
    <property type="match status" value="1"/>
</dbReference>